<evidence type="ECO:0000256" key="1">
    <source>
        <dbReference type="SAM" id="MobiDB-lite"/>
    </source>
</evidence>
<accession>A0A8S2RJS5</accession>
<evidence type="ECO:0000313" key="3">
    <source>
        <dbReference type="EMBL" id="CAF4164766.1"/>
    </source>
</evidence>
<feature type="non-terminal residue" evidence="3">
    <location>
        <position position="94"/>
    </location>
</feature>
<evidence type="ECO:0000313" key="4">
    <source>
        <dbReference type="EMBL" id="CAF4561446.1"/>
    </source>
</evidence>
<dbReference type="EMBL" id="CAJNOK010022855">
    <property type="protein sequence ID" value="CAF1354360.1"/>
    <property type="molecule type" value="Genomic_DNA"/>
</dbReference>
<evidence type="ECO:0000313" key="2">
    <source>
        <dbReference type="EMBL" id="CAF1354360.1"/>
    </source>
</evidence>
<reference evidence="3" key="1">
    <citation type="submission" date="2021-02" db="EMBL/GenBank/DDBJ databases">
        <authorList>
            <person name="Nowell W R."/>
        </authorList>
    </citation>
    <scope>NUCLEOTIDE SEQUENCE</scope>
</reference>
<dbReference type="AlphaFoldDB" id="A0A8S2RJS5"/>
<comment type="caution">
    <text evidence="3">The sequence shown here is derived from an EMBL/GenBank/DDBJ whole genome shotgun (WGS) entry which is preliminary data.</text>
</comment>
<proteinExistence type="predicted"/>
<feature type="compositionally biased region" description="Basic and acidic residues" evidence="1">
    <location>
        <begin position="8"/>
        <end position="26"/>
    </location>
</feature>
<sequence>MGAAENRMLTEDQEKKKLQSRSKRESAVQTKVNLQSLPVSLSTTRETPLPVPDIEENQRIYSDTVIQEDEFEIDQLFDVLPNFSTDDLDNSYTN</sequence>
<protein>
    <submittedName>
        <fullName evidence="3">Uncharacterized protein</fullName>
    </submittedName>
</protein>
<feature type="region of interest" description="Disordered" evidence="1">
    <location>
        <begin position="1"/>
        <end position="30"/>
    </location>
</feature>
<dbReference type="EMBL" id="CAJOBA010044502">
    <property type="protein sequence ID" value="CAF4164766.1"/>
    <property type="molecule type" value="Genomic_DNA"/>
</dbReference>
<name>A0A8S2RJS5_9BILA</name>
<dbReference type="Proteomes" id="UP000677228">
    <property type="component" value="Unassembled WGS sequence"/>
</dbReference>
<dbReference type="Proteomes" id="UP000681722">
    <property type="component" value="Unassembled WGS sequence"/>
</dbReference>
<gene>
    <name evidence="2" type="ORF">OVA965_LOCUS30949</name>
    <name evidence="4" type="ORF">SRO942_LOCUS47403</name>
    <name evidence="3" type="ORF">TMI583_LOCUS31766</name>
</gene>
<dbReference type="Proteomes" id="UP000682733">
    <property type="component" value="Unassembled WGS sequence"/>
</dbReference>
<evidence type="ECO:0000313" key="5">
    <source>
        <dbReference type="Proteomes" id="UP000682733"/>
    </source>
</evidence>
<dbReference type="EMBL" id="CAJOBC010118064">
    <property type="protein sequence ID" value="CAF4561446.1"/>
    <property type="molecule type" value="Genomic_DNA"/>
</dbReference>
<organism evidence="3 5">
    <name type="scientific">Didymodactylos carnosus</name>
    <dbReference type="NCBI Taxonomy" id="1234261"/>
    <lineage>
        <taxon>Eukaryota</taxon>
        <taxon>Metazoa</taxon>
        <taxon>Spiralia</taxon>
        <taxon>Gnathifera</taxon>
        <taxon>Rotifera</taxon>
        <taxon>Eurotatoria</taxon>
        <taxon>Bdelloidea</taxon>
        <taxon>Philodinida</taxon>
        <taxon>Philodinidae</taxon>
        <taxon>Didymodactylos</taxon>
    </lineage>
</organism>